<evidence type="ECO:0000256" key="1">
    <source>
        <dbReference type="SAM" id="Phobius"/>
    </source>
</evidence>
<dbReference type="AlphaFoldDB" id="A0A9D1DSQ2"/>
<keyword evidence="1" id="KW-0812">Transmembrane</keyword>
<comment type="caution">
    <text evidence="3">The sequence shown here is derived from an EMBL/GenBank/DDBJ whole genome shotgun (WGS) entry which is preliminary data.</text>
</comment>
<reference evidence="3" key="1">
    <citation type="submission" date="2020-10" db="EMBL/GenBank/DDBJ databases">
        <authorList>
            <person name="Gilroy R."/>
        </authorList>
    </citation>
    <scope>NUCLEOTIDE SEQUENCE</scope>
    <source>
        <strain evidence="3">ChiSjej1B19-7085</strain>
    </source>
</reference>
<protein>
    <submittedName>
        <fullName evidence="3">Zinc ribbon domain-containing protein</fullName>
    </submittedName>
</protein>
<organism evidence="3 4">
    <name type="scientific">Candidatus Gallacutalibacter pullicola</name>
    <dbReference type="NCBI Taxonomy" id="2840830"/>
    <lineage>
        <taxon>Bacteria</taxon>
        <taxon>Bacillati</taxon>
        <taxon>Bacillota</taxon>
        <taxon>Clostridia</taxon>
        <taxon>Eubacteriales</taxon>
        <taxon>Candidatus Gallacutalibacter</taxon>
    </lineage>
</organism>
<evidence type="ECO:0000259" key="2">
    <source>
        <dbReference type="Pfam" id="PF13240"/>
    </source>
</evidence>
<feature type="transmembrane region" description="Helical" evidence="1">
    <location>
        <begin position="46"/>
        <end position="62"/>
    </location>
</feature>
<dbReference type="Proteomes" id="UP000886785">
    <property type="component" value="Unassembled WGS sequence"/>
</dbReference>
<evidence type="ECO:0000313" key="4">
    <source>
        <dbReference type="Proteomes" id="UP000886785"/>
    </source>
</evidence>
<reference evidence="3" key="2">
    <citation type="journal article" date="2021" name="PeerJ">
        <title>Extensive microbial diversity within the chicken gut microbiome revealed by metagenomics and culture.</title>
        <authorList>
            <person name="Gilroy R."/>
            <person name="Ravi A."/>
            <person name="Getino M."/>
            <person name="Pursley I."/>
            <person name="Horton D.L."/>
            <person name="Alikhan N.F."/>
            <person name="Baker D."/>
            <person name="Gharbi K."/>
            <person name="Hall N."/>
            <person name="Watson M."/>
            <person name="Adriaenssens E.M."/>
            <person name="Foster-Nyarko E."/>
            <person name="Jarju S."/>
            <person name="Secka A."/>
            <person name="Antonio M."/>
            <person name="Oren A."/>
            <person name="Chaudhuri R.R."/>
            <person name="La Ragione R."/>
            <person name="Hildebrand F."/>
            <person name="Pallen M.J."/>
        </authorList>
    </citation>
    <scope>NUCLEOTIDE SEQUENCE</scope>
    <source>
        <strain evidence="3">ChiSjej1B19-7085</strain>
    </source>
</reference>
<accession>A0A9D1DSQ2</accession>
<evidence type="ECO:0000313" key="3">
    <source>
        <dbReference type="EMBL" id="HIR58216.1"/>
    </source>
</evidence>
<name>A0A9D1DSQ2_9FIRM</name>
<dbReference type="EMBL" id="DVHF01000144">
    <property type="protein sequence ID" value="HIR58216.1"/>
    <property type="molecule type" value="Genomic_DNA"/>
</dbReference>
<gene>
    <name evidence="3" type="ORF">IAA54_11185</name>
</gene>
<sequence>MPEKCPKCGKPINKEANYCGYCGFLISGIGIFSNPTKPVSQNKKKFYLLPVIVFFGFIFTQLL</sequence>
<keyword evidence="1" id="KW-1133">Transmembrane helix</keyword>
<dbReference type="Pfam" id="PF13240">
    <property type="entry name" value="Zn_Ribbon_1"/>
    <property type="match status" value="1"/>
</dbReference>
<proteinExistence type="predicted"/>
<keyword evidence="1" id="KW-0472">Membrane</keyword>
<feature type="non-terminal residue" evidence="3">
    <location>
        <position position="63"/>
    </location>
</feature>
<dbReference type="InterPro" id="IPR026870">
    <property type="entry name" value="Zinc_ribbon_dom"/>
</dbReference>
<feature type="domain" description="Zinc-ribbon" evidence="2">
    <location>
        <begin position="4"/>
        <end position="24"/>
    </location>
</feature>